<evidence type="ECO:0000313" key="4">
    <source>
        <dbReference type="EMBL" id="GMJ07278.1"/>
    </source>
</evidence>
<proteinExistence type="predicted"/>
<comment type="caution">
    <text evidence="4">The sequence shown here is derived from an EMBL/GenBank/DDBJ whole genome shotgun (WGS) entry which is preliminary data.</text>
</comment>
<evidence type="ECO:0000256" key="2">
    <source>
        <dbReference type="SAM" id="MobiDB-lite"/>
    </source>
</evidence>
<evidence type="ECO:0000256" key="1">
    <source>
        <dbReference type="SAM" id="Coils"/>
    </source>
</evidence>
<dbReference type="Proteomes" id="UP001165190">
    <property type="component" value="Unassembled WGS sequence"/>
</dbReference>
<reference evidence="4" key="1">
    <citation type="submission" date="2023-05" db="EMBL/GenBank/DDBJ databases">
        <title>Genome and transcriptome analyses reveal genes involved in the formation of fine ridges on petal epidermal cells in Hibiscus trionum.</title>
        <authorList>
            <person name="Koshimizu S."/>
            <person name="Masuda S."/>
            <person name="Ishii T."/>
            <person name="Shirasu K."/>
            <person name="Hoshino A."/>
            <person name="Arita M."/>
        </authorList>
    </citation>
    <scope>NUCLEOTIDE SEQUENCE</scope>
    <source>
        <strain evidence="4">Hamamatsu line</strain>
    </source>
</reference>
<keyword evidence="1" id="KW-0175">Coiled coil</keyword>
<dbReference type="AlphaFoldDB" id="A0A9W7J357"/>
<protein>
    <submittedName>
        <fullName evidence="4">Arabidopsis G protein gamma subunit 3</fullName>
    </submittedName>
</protein>
<feature type="coiled-coil region" evidence="1">
    <location>
        <begin position="31"/>
        <end position="58"/>
    </location>
</feature>
<dbReference type="OrthoDB" id="1936517at2759"/>
<sequence length="233" mass="25718">MAAKTGGSSFVEPLHPPCPKSPPKYPDLYGKRREKAKVQMLEREASFLEEELKSVEGFQPASIYCKEVADFVMANSDPFMPPKNRKSCGFWQWLCGLPCFNLACFCCCCNAGCSCYLKCPECCDGNLCGCYLCGPTDCRSSNSMSWNCCSSSDEESCRCSSCLSCCPAPKWRCCSCPKPRCCGNMSCSRNCCSFGIPSCANWCCCRWKCCSCLECTKVCNCCSCTKSCCIPWC</sequence>
<organism evidence="4 5">
    <name type="scientific">Hibiscus trionum</name>
    <name type="common">Flower of an hour</name>
    <dbReference type="NCBI Taxonomy" id="183268"/>
    <lineage>
        <taxon>Eukaryota</taxon>
        <taxon>Viridiplantae</taxon>
        <taxon>Streptophyta</taxon>
        <taxon>Embryophyta</taxon>
        <taxon>Tracheophyta</taxon>
        <taxon>Spermatophyta</taxon>
        <taxon>Magnoliopsida</taxon>
        <taxon>eudicotyledons</taxon>
        <taxon>Gunneridae</taxon>
        <taxon>Pentapetalae</taxon>
        <taxon>rosids</taxon>
        <taxon>malvids</taxon>
        <taxon>Malvales</taxon>
        <taxon>Malvaceae</taxon>
        <taxon>Malvoideae</taxon>
        <taxon>Hibiscus</taxon>
    </lineage>
</organism>
<feature type="domain" description="G protein gamma" evidence="3">
    <location>
        <begin position="34"/>
        <end position="93"/>
    </location>
</feature>
<name>A0A9W7J357_HIBTR</name>
<dbReference type="InterPro" id="IPR055305">
    <property type="entry name" value="GG3-like"/>
</dbReference>
<dbReference type="GO" id="GO:0007186">
    <property type="term" value="P:G protein-coupled receptor signaling pathway"/>
    <property type="evidence" value="ECO:0007669"/>
    <property type="project" value="InterPro"/>
</dbReference>
<dbReference type="EMBL" id="BSYR01000048">
    <property type="protein sequence ID" value="GMJ07278.1"/>
    <property type="molecule type" value="Genomic_DNA"/>
</dbReference>
<dbReference type="Pfam" id="PF00631">
    <property type="entry name" value="G-gamma"/>
    <property type="match status" value="1"/>
</dbReference>
<dbReference type="InterPro" id="IPR015898">
    <property type="entry name" value="G-protein_gamma-like_dom"/>
</dbReference>
<feature type="region of interest" description="Disordered" evidence="2">
    <location>
        <begin position="1"/>
        <end position="28"/>
    </location>
</feature>
<evidence type="ECO:0000259" key="3">
    <source>
        <dbReference type="SMART" id="SM01224"/>
    </source>
</evidence>
<accession>A0A9W7J357</accession>
<dbReference type="PANTHER" id="PTHR32378:SF10">
    <property type="entry name" value="GUANINE NUCLEOTIDE-BINDING PROTEIN SUBUNIT GAMMA 3"/>
    <property type="match status" value="1"/>
</dbReference>
<feature type="compositionally biased region" description="Pro residues" evidence="2">
    <location>
        <begin position="14"/>
        <end position="25"/>
    </location>
</feature>
<keyword evidence="5" id="KW-1185">Reference proteome</keyword>
<gene>
    <name evidence="4" type="ORF">HRI_004397000</name>
</gene>
<evidence type="ECO:0000313" key="5">
    <source>
        <dbReference type="Proteomes" id="UP001165190"/>
    </source>
</evidence>
<dbReference type="PANTHER" id="PTHR32378">
    <property type="entry name" value="GUANINE NUCLEOTIDE-BINDING PROTEIN SUBUNIT GAMMA 3"/>
    <property type="match status" value="1"/>
</dbReference>
<dbReference type="SMART" id="SM01224">
    <property type="entry name" value="G_gamma"/>
    <property type="match status" value="1"/>
</dbReference>